<protein>
    <submittedName>
        <fullName evidence="2">Uncharacterized protein</fullName>
    </submittedName>
</protein>
<organism evidence="2 3">
    <name type="scientific">Araneus ventricosus</name>
    <name type="common">Orbweaver spider</name>
    <name type="synonym">Epeira ventricosa</name>
    <dbReference type="NCBI Taxonomy" id="182803"/>
    <lineage>
        <taxon>Eukaryota</taxon>
        <taxon>Metazoa</taxon>
        <taxon>Ecdysozoa</taxon>
        <taxon>Arthropoda</taxon>
        <taxon>Chelicerata</taxon>
        <taxon>Arachnida</taxon>
        <taxon>Araneae</taxon>
        <taxon>Araneomorphae</taxon>
        <taxon>Entelegynae</taxon>
        <taxon>Araneoidea</taxon>
        <taxon>Araneidae</taxon>
        <taxon>Araneus</taxon>
    </lineage>
</organism>
<dbReference type="AlphaFoldDB" id="A0A4Y2HCH1"/>
<evidence type="ECO:0000256" key="1">
    <source>
        <dbReference type="SAM" id="MobiDB-lite"/>
    </source>
</evidence>
<sequence length="145" mass="15693">MSFRWCGTEVWTKGASSGSSSSSDYRPELRGSAQNSPRVARKQDVNITKLNSGDIEACLQSLQRPKKPGGTVSSLGPDSYSFETQSHRISVMYVTLLQVIFDIDVEASSTRHGGEILIGSSGLGGELFIGSRFKMTRSVPKLLSC</sequence>
<comment type="caution">
    <text evidence="2">The sequence shown here is derived from an EMBL/GenBank/DDBJ whole genome shotgun (WGS) entry which is preliminary data.</text>
</comment>
<evidence type="ECO:0000313" key="3">
    <source>
        <dbReference type="Proteomes" id="UP000499080"/>
    </source>
</evidence>
<gene>
    <name evidence="2" type="ORF">AVEN_56_1</name>
</gene>
<dbReference type="Proteomes" id="UP000499080">
    <property type="component" value="Unassembled WGS sequence"/>
</dbReference>
<keyword evidence="3" id="KW-1185">Reference proteome</keyword>
<proteinExistence type="predicted"/>
<name>A0A4Y2HCH1_ARAVE</name>
<evidence type="ECO:0000313" key="2">
    <source>
        <dbReference type="EMBL" id="GBM62993.1"/>
    </source>
</evidence>
<accession>A0A4Y2HCH1</accession>
<dbReference type="EMBL" id="BGPR01001845">
    <property type="protein sequence ID" value="GBM62993.1"/>
    <property type="molecule type" value="Genomic_DNA"/>
</dbReference>
<reference evidence="2 3" key="1">
    <citation type="journal article" date="2019" name="Sci. Rep.">
        <title>Orb-weaving spider Araneus ventricosus genome elucidates the spidroin gene catalogue.</title>
        <authorList>
            <person name="Kono N."/>
            <person name="Nakamura H."/>
            <person name="Ohtoshi R."/>
            <person name="Moran D.A.P."/>
            <person name="Shinohara A."/>
            <person name="Yoshida Y."/>
            <person name="Fujiwara M."/>
            <person name="Mori M."/>
            <person name="Tomita M."/>
            <person name="Arakawa K."/>
        </authorList>
    </citation>
    <scope>NUCLEOTIDE SEQUENCE [LARGE SCALE GENOMIC DNA]</scope>
</reference>
<feature type="region of interest" description="Disordered" evidence="1">
    <location>
        <begin position="12"/>
        <end position="45"/>
    </location>
</feature>